<evidence type="ECO:0000313" key="3">
    <source>
        <dbReference type="Proteomes" id="UP000811899"/>
    </source>
</evidence>
<organism evidence="2 3">
    <name type="scientific">Geoanaerobacter pelophilus</name>
    <dbReference type="NCBI Taxonomy" id="60036"/>
    <lineage>
        <taxon>Bacteria</taxon>
        <taxon>Pseudomonadati</taxon>
        <taxon>Thermodesulfobacteriota</taxon>
        <taxon>Desulfuromonadia</taxon>
        <taxon>Geobacterales</taxon>
        <taxon>Geobacteraceae</taxon>
        <taxon>Geoanaerobacter</taxon>
    </lineage>
</organism>
<evidence type="ECO:0000256" key="1">
    <source>
        <dbReference type="SAM" id="MobiDB-lite"/>
    </source>
</evidence>
<gene>
    <name evidence="2" type="ORF">KI809_18805</name>
</gene>
<dbReference type="EMBL" id="JAHCVJ010000011">
    <property type="protein sequence ID" value="MBT0666363.1"/>
    <property type="molecule type" value="Genomic_DNA"/>
</dbReference>
<feature type="region of interest" description="Disordered" evidence="1">
    <location>
        <begin position="1"/>
        <end position="21"/>
    </location>
</feature>
<evidence type="ECO:0000313" key="2">
    <source>
        <dbReference type="EMBL" id="MBT0666363.1"/>
    </source>
</evidence>
<sequence>MTRTDPFYLARRTDGQATTTAPPVPRRVQGIQILAVWKHQQQGENAWLYQVVATGFQRLMAMALPGHPAAEMLPITAEMWVEVLLDMRVNEKQDRERIETGFRYLYRKIKEWPQPADLIQEMPKRINASTPGDIQAKRQPTEADEAVAKEELAKMQEMFKGGKP</sequence>
<proteinExistence type="predicted"/>
<dbReference type="AlphaFoldDB" id="A0AAW4L5W0"/>
<protein>
    <submittedName>
        <fullName evidence="2">Uncharacterized protein</fullName>
    </submittedName>
</protein>
<comment type="caution">
    <text evidence="2">The sequence shown here is derived from an EMBL/GenBank/DDBJ whole genome shotgun (WGS) entry which is preliminary data.</text>
</comment>
<dbReference type="Proteomes" id="UP000811899">
    <property type="component" value="Unassembled WGS sequence"/>
</dbReference>
<keyword evidence="3" id="KW-1185">Reference proteome</keyword>
<name>A0AAW4L5W0_9BACT</name>
<dbReference type="RefSeq" id="WP_214173137.1">
    <property type="nucleotide sequence ID" value="NZ_JAHCVJ010000011.1"/>
</dbReference>
<accession>A0AAW4L5W0</accession>
<reference evidence="2 3" key="1">
    <citation type="submission" date="2021-05" db="EMBL/GenBank/DDBJ databases">
        <title>The draft genome of Geobacter pelophilus DSM 12255.</title>
        <authorList>
            <person name="Xu Z."/>
            <person name="Masuda Y."/>
            <person name="Itoh H."/>
            <person name="Senoo K."/>
        </authorList>
    </citation>
    <scope>NUCLEOTIDE SEQUENCE [LARGE SCALE GENOMIC DNA]</scope>
    <source>
        <strain evidence="2 3">DSM 12255</strain>
    </source>
</reference>